<sequence length="109" mass="12214">MPHIILERHAYAPELNRAHILRKGRVVAQRPCPGALSIKEARAMLWPRLTQGPARVAFYASHYEGARKWLERAYHGRVSSYAAALAFWRQEAAKLAPGGTATIRTRLVG</sequence>
<organism evidence="1 2">
    <name type="scientific">Brevundimonas phage vB_BgoS-Bajun</name>
    <dbReference type="NCBI Taxonomy" id="2948594"/>
    <lineage>
        <taxon>Viruses</taxon>
        <taxon>Duplodnaviria</taxon>
        <taxon>Heunggongvirae</taxon>
        <taxon>Uroviricota</taxon>
        <taxon>Caudoviricetes</taxon>
        <taxon>Dolichocephalovirinae</taxon>
    </lineage>
</organism>
<protein>
    <submittedName>
        <fullName evidence="1">Uncharacterized protein</fullName>
    </submittedName>
</protein>
<gene>
    <name evidence="1" type="ORF">BAJUN_01940</name>
</gene>
<evidence type="ECO:0000313" key="2">
    <source>
        <dbReference type="Proteomes" id="UP001057427"/>
    </source>
</evidence>
<evidence type="ECO:0000313" key="1">
    <source>
        <dbReference type="EMBL" id="UTC29824.1"/>
    </source>
</evidence>
<dbReference type="EMBL" id="ON529858">
    <property type="protein sequence ID" value="UTC29824.1"/>
    <property type="molecule type" value="Genomic_DNA"/>
</dbReference>
<name>A0A9E7SS15_9CAUD</name>
<accession>A0A9E7SS15</accession>
<proteinExistence type="predicted"/>
<keyword evidence="2" id="KW-1185">Reference proteome</keyword>
<reference evidence="1" key="1">
    <citation type="submission" date="2022-05" db="EMBL/GenBank/DDBJ databases">
        <authorList>
            <person name="Friedrich I."/>
            <person name="Poehlein A."/>
            <person name="Schneider D."/>
            <person name="Hertel R."/>
            <person name="Daniel R."/>
        </authorList>
    </citation>
    <scope>NUCLEOTIDE SEQUENCE</scope>
</reference>
<dbReference type="Proteomes" id="UP001057427">
    <property type="component" value="Segment"/>
</dbReference>